<dbReference type="Proteomes" id="UP000605970">
    <property type="component" value="Unassembled WGS sequence"/>
</dbReference>
<organism evidence="2 3">
    <name type="scientific">Meloidogyne graminicola</name>
    <dbReference type="NCBI Taxonomy" id="189291"/>
    <lineage>
        <taxon>Eukaryota</taxon>
        <taxon>Metazoa</taxon>
        <taxon>Ecdysozoa</taxon>
        <taxon>Nematoda</taxon>
        <taxon>Chromadorea</taxon>
        <taxon>Rhabditida</taxon>
        <taxon>Tylenchina</taxon>
        <taxon>Tylenchomorpha</taxon>
        <taxon>Tylenchoidea</taxon>
        <taxon>Meloidogynidae</taxon>
        <taxon>Meloidogyninae</taxon>
        <taxon>Meloidogyne</taxon>
    </lineage>
</organism>
<dbReference type="AlphaFoldDB" id="A0A8S9ZEZ6"/>
<name>A0A8S9ZEZ6_9BILA</name>
<dbReference type="EMBL" id="JABEBT010000120">
    <property type="protein sequence ID" value="KAF7631060.1"/>
    <property type="molecule type" value="Genomic_DNA"/>
</dbReference>
<gene>
    <name evidence="2" type="ORF">Mgra_00008711</name>
</gene>
<protein>
    <submittedName>
        <fullName evidence="2">Uncharacterized protein</fullName>
    </submittedName>
</protein>
<reference evidence="2" key="1">
    <citation type="journal article" date="2020" name="Ecol. Evol.">
        <title>Genome structure and content of the rice root-knot nematode (Meloidogyne graminicola).</title>
        <authorList>
            <person name="Phan N.T."/>
            <person name="Danchin E.G.J."/>
            <person name="Klopp C."/>
            <person name="Perfus-Barbeoch L."/>
            <person name="Kozlowski D.K."/>
            <person name="Koutsovoulos G.D."/>
            <person name="Lopez-Roques C."/>
            <person name="Bouchez O."/>
            <person name="Zahm M."/>
            <person name="Besnard G."/>
            <person name="Bellafiore S."/>
        </authorList>
    </citation>
    <scope>NUCLEOTIDE SEQUENCE</scope>
    <source>
        <strain evidence="2">VN-18</strain>
    </source>
</reference>
<feature type="region of interest" description="Disordered" evidence="1">
    <location>
        <begin position="256"/>
        <end position="278"/>
    </location>
</feature>
<keyword evidence="3" id="KW-1185">Reference proteome</keyword>
<accession>A0A8S9ZEZ6</accession>
<evidence type="ECO:0000256" key="1">
    <source>
        <dbReference type="SAM" id="MobiDB-lite"/>
    </source>
</evidence>
<comment type="caution">
    <text evidence="2">The sequence shown here is derived from an EMBL/GenBank/DDBJ whole genome shotgun (WGS) entry which is preliminary data.</text>
</comment>
<sequence length="383" mass="43580">MENFPSGSKTLNSPIFPLMPINLKNQFKEDILQKNEMEYKLILIFYLILNIQFVISLPDDEGTSKKNTKTNQQTGSDGSSKSNPEDEELDLELRLAAVVEKDKGKNVINQPKKPLDLNIPPTVEQIKHKGEQHFNDRGKGILKEDKNVNKNKINSKQRMMGLLGPGNLGNAGPSNLPNQSNLAGANINIRQFVQQMSQNLKNQRTRTDFNFNRIHRPVNIFQRFQLPSLYPAPNQMHVPLTLDEIQKLRNPNQANSQILQQPNQNNSETQTIDTRESSTFPRIPFHNPMPSFTNPLDPLNLSSFMADRKRLSTFQFNQFEQNIQNVRPRLFGAIRPPVQQNDQQQEESHGSNSNPAVNGQGSNKKSDGDCTFTNNKFIKKNKN</sequence>
<feature type="region of interest" description="Disordered" evidence="1">
    <location>
        <begin position="339"/>
        <end position="383"/>
    </location>
</feature>
<feature type="compositionally biased region" description="Polar residues" evidence="1">
    <location>
        <begin position="350"/>
        <end position="363"/>
    </location>
</feature>
<evidence type="ECO:0000313" key="3">
    <source>
        <dbReference type="Proteomes" id="UP000605970"/>
    </source>
</evidence>
<evidence type="ECO:0000313" key="2">
    <source>
        <dbReference type="EMBL" id="KAF7631060.1"/>
    </source>
</evidence>
<feature type="region of interest" description="Disordered" evidence="1">
    <location>
        <begin position="60"/>
        <end position="88"/>
    </location>
</feature>
<proteinExistence type="predicted"/>